<protein>
    <recommendedName>
        <fullName evidence="1">DUF2914 domain-containing protein</fullName>
    </recommendedName>
</protein>
<dbReference type="InterPro" id="IPR022606">
    <property type="entry name" value="DUF2914"/>
</dbReference>
<dbReference type="Pfam" id="PF11141">
    <property type="entry name" value="DUF2914"/>
    <property type="match status" value="1"/>
</dbReference>
<feature type="non-terminal residue" evidence="2">
    <location>
        <position position="1"/>
    </location>
</feature>
<dbReference type="EMBL" id="UINC01000796">
    <property type="protein sequence ID" value="SUZ61323.1"/>
    <property type="molecule type" value="Genomic_DNA"/>
</dbReference>
<reference evidence="2" key="1">
    <citation type="submission" date="2018-05" db="EMBL/GenBank/DDBJ databases">
        <authorList>
            <person name="Lanie J.A."/>
            <person name="Ng W.-L."/>
            <person name="Kazmierczak K.M."/>
            <person name="Andrzejewski T.M."/>
            <person name="Davidsen T.M."/>
            <person name="Wayne K.J."/>
            <person name="Tettelin H."/>
            <person name="Glass J.I."/>
            <person name="Rusch D."/>
            <person name="Podicherti R."/>
            <person name="Tsui H.-C.T."/>
            <person name="Winkler M.E."/>
        </authorList>
    </citation>
    <scope>NUCLEOTIDE SEQUENCE</scope>
</reference>
<sequence length="122" mass="14201">VDNSPKTISVKRLIVCENINFKLRKPVRIRDVFLDTTSRIYCFAGIKNPDKSENISHYWEYNGKPYAKVHMNISVSEYFRCWSYVTPKEGNTGQWSISVIDDQNNVLEKQEFTIEPYADSGN</sequence>
<evidence type="ECO:0000259" key="1">
    <source>
        <dbReference type="Pfam" id="PF11141"/>
    </source>
</evidence>
<gene>
    <name evidence="2" type="ORF">METZ01_LOCUS14177</name>
</gene>
<proteinExistence type="predicted"/>
<feature type="domain" description="DUF2914" evidence="1">
    <location>
        <begin position="53"/>
        <end position="114"/>
    </location>
</feature>
<name>A0A381P6R7_9ZZZZ</name>
<accession>A0A381P6R7</accession>
<organism evidence="2">
    <name type="scientific">marine metagenome</name>
    <dbReference type="NCBI Taxonomy" id="408172"/>
    <lineage>
        <taxon>unclassified sequences</taxon>
        <taxon>metagenomes</taxon>
        <taxon>ecological metagenomes</taxon>
    </lineage>
</organism>
<evidence type="ECO:0000313" key="2">
    <source>
        <dbReference type="EMBL" id="SUZ61323.1"/>
    </source>
</evidence>
<dbReference type="AlphaFoldDB" id="A0A381P6R7"/>